<dbReference type="PANTHER" id="PTHR42852:SF18">
    <property type="entry name" value="CHROMOSOME UNDETERMINED SCAFFOLD_47, WHOLE GENOME SHOTGUN SEQUENCE"/>
    <property type="match status" value="1"/>
</dbReference>
<dbReference type="HOGENOM" id="CLU_042529_11_0_5"/>
<dbReference type="GO" id="GO:0030313">
    <property type="term" value="C:cell envelope"/>
    <property type="evidence" value="ECO:0007669"/>
    <property type="project" value="UniProtKB-SubCell"/>
</dbReference>
<dbReference type="OrthoDB" id="9799347at2"/>
<dbReference type="CDD" id="cd02966">
    <property type="entry name" value="TlpA_like_family"/>
    <property type="match status" value="1"/>
</dbReference>
<dbReference type="SUPFAM" id="SSF52833">
    <property type="entry name" value="Thioredoxin-like"/>
    <property type="match status" value="1"/>
</dbReference>
<feature type="domain" description="Thioredoxin" evidence="5">
    <location>
        <begin position="37"/>
        <end position="232"/>
    </location>
</feature>
<evidence type="ECO:0000256" key="2">
    <source>
        <dbReference type="ARBA" id="ARBA00022748"/>
    </source>
</evidence>
<keyword evidence="3" id="KW-0676">Redox-active center</keyword>
<evidence type="ECO:0000256" key="1">
    <source>
        <dbReference type="ARBA" id="ARBA00004196"/>
    </source>
</evidence>
<dbReference type="EMBL" id="AIMB01000003">
    <property type="protein sequence ID" value="EJF90995.1"/>
    <property type="molecule type" value="Genomic_DNA"/>
</dbReference>
<dbReference type="RefSeq" id="WP_008037850.1">
    <property type="nucleotide sequence ID" value="NZ_JH725147.1"/>
</dbReference>
<dbReference type="PROSITE" id="PS00194">
    <property type="entry name" value="THIOREDOXIN_1"/>
    <property type="match status" value="1"/>
</dbReference>
<dbReference type="InterPro" id="IPR036249">
    <property type="entry name" value="Thioredoxin-like_sf"/>
</dbReference>
<dbReference type="InterPro" id="IPR013740">
    <property type="entry name" value="Redoxin"/>
</dbReference>
<dbReference type="PANTHER" id="PTHR42852">
    <property type="entry name" value="THIOL:DISULFIDE INTERCHANGE PROTEIN DSBE"/>
    <property type="match status" value="1"/>
</dbReference>
<protein>
    <recommendedName>
        <fullName evidence="5">Thioredoxin domain-containing protein</fullName>
    </recommendedName>
</protein>
<dbReference type="eggNOG" id="COG0526">
    <property type="taxonomic scope" value="Bacteria"/>
</dbReference>
<dbReference type="PROSITE" id="PS51352">
    <property type="entry name" value="THIOREDOXIN_2"/>
    <property type="match status" value="1"/>
</dbReference>
<accession>J1K1R1</accession>
<name>J1K1R1_9HYPH</name>
<keyword evidence="4" id="KW-1133">Transmembrane helix</keyword>
<dbReference type="STRING" id="1094558.ME5_00327"/>
<dbReference type="Gene3D" id="3.40.30.10">
    <property type="entry name" value="Glutaredoxin"/>
    <property type="match status" value="1"/>
</dbReference>
<keyword evidence="4" id="KW-0472">Membrane</keyword>
<dbReference type="InterPro" id="IPR050553">
    <property type="entry name" value="Thioredoxin_ResA/DsbE_sf"/>
</dbReference>
<dbReference type="PATRIC" id="fig|1094558.3.peg.362"/>
<dbReference type="GO" id="GO:0017004">
    <property type="term" value="P:cytochrome complex assembly"/>
    <property type="evidence" value="ECO:0007669"/>
    <property type="project" value="UniProtKB-KW"/>
</dbReference>
<comment type="subcellular location">
    <subcellularLocation>
        <location evidence="1">Cell envelope</location>
    </subcellularLocation>
</comment>
<keyword evidence="4" id="KW-0812">Transmembrane</keyword>
<keyword evidence="2" id="KW-0201">Cytochrome c-type biogenesis</keyword>
<comment type="caution">
    <text evidence="6">The sequence shown here is derived from an EMBL/GenBank/DDBJ whole genome shotgun (WGS) entry which is preliminary data.</text>
</comment>
<dbReference type="GO" id="GO:0015036">
    <property type="term" value="F:disulfide oxidoreductase activity"/>
    <property type="evidence" value="ECO:0007669"/>
    <property type="project" value="UniProtKB-ARBA"/>
</dbReference>
<proteinExistence type="predicted"/>
<organism evidence="6 7">
    <name type="scientific">Bartonella tamiae Th239</name>
    <dbReference type="NCBI Taxonomy" id="1094558"/>
    <lineage>
        <taxon>Bacteria</taxon>
        <taxon>Pseudomonadati</taxon>
        <taxon>Pseudomonadota</taxon>
        <taxon>Alphaproteobacteria</taxon>
        <taxon>Hyphomicrobiales</taxon>
        <taxon>Bartonellaceae</taxon>
        <taxon>Bartonella</taxon>
    </lineage>
</organism>
<evidence type="ECO:0000256" key="4">
    <source>
        <dbReference type="SAM" id="Phobius"/>
    </source>
</evidence>
<evidence type="ECO:0000259" key="5">
    <source>
        <dbReference type="PROSITE" id="PS51352"/>
    </source>
</evidence>
<gene>
    <name evidence="6" type="ORF">ME5_00327</name>
</gene>
<keyword evidence="7" id="KW-1185">Reference proteome</keyword>
<evidence type="ECO:0000313" key="7">
    <source>
        <dbReference type="Proteomes" id="UP000008952"/>
    </source>
</evidence>
<dbReference type="InterPro" id="IPR013766">
    <property type="entry name" value="Thioredoxin_domain"/>
</dbReference>
<feature type="transmembrane region" description="Helical" evidence="4">
    <location>
        <begin position="15"/>
        <end position="35"/>
    </location>
</feature>
<evidence type="ECO:0000313" key="6">
    <source>
        <dbReference type="EMBL" id="EJF90995.1"/>
    </source>
</evidence>
<evidence type="ECO:0000256" key="3">
    <source>
        <dbReference type="ARBA" id="ARBA00023284"/>
    </source>
</evidence>
<dbReference type="Proteomes" id="UP000008952">
    <property type="component" value="Unassembled WGS sequence"/>
</dbReference>
<sequence>MVETILNYAKTARRILYMAMTGFFAALSLYAIMIGDDNQLHAFPTFTASAQAQEISQCTMNAQKKEHIKKSAKGFFQNMRFADDPYNASSLHFNDAKGNPTTLAASNGKTRLVNLWAIWCVPCRTEMPELAQLQTKLGSESFEVLAINIDKVASEEKINAFLKEVKADNLALHRDQTMGIFNQIRRDGLALGLPVTLLIDKDGCLIASFNGAAPWADEDSQTLMRAAIDTEQ</sequence>
<dbReference type="Pfam" id="PF08534">
    <property type="entry name" value="Redoxin"/>
    <property type="match status" value="1"/>
</dbReference>
<dbReference type="AlphaFoldDB" id="J1K1R1"/>
<dbReference type="InterPro" id="IPR017937">
    <property type="entry name" value="Thioredoxin_CS"/>
</dbReference>
<reference evidence="6 7" key="1">
    <citation type="submission" date="2012-03" db="EMBL/GenBank/DDBJ databases">
        <title>The Genome Sequence of Bartonella tamiae Th239.</title>
        <authorList>
            <consortium name="The Broad Institute Genome Sequencing Platform"/>
            <consortium name="The Broad Institute Genome Sequencing Center for Infectious Disease"/>
            <person name="Feldgarden M."/>
            <person name="Kirby J."/>
            <person name="Kosoy M."/>
            <person name="Birtles R."/>
            <person name="Probert W.S."/>
            <person name="Chiaraviglio L."/>
            <person name="Young S.K."/>
            <person name="Zeng Q."/>
            <person name="Gargeya S."/>
            <person name="Fitzgerald M."/>
            <person name="Haas B."/>
            <person name="Abouelleil A."/>
            <person name="Alvarado L."/>
            <person name="Arachchi H.M."/>
            <person name="Berlin A."/>
            <person name="Chapman S.B."/>
            <person name="Gearin G."/>
            <person name="Goldberg J."/>
            <person name="Griggs A."/>
            <person name="Gujja S."/>
            <person name="Hansen M."/>
            <person name="Heiman D."/>
            <person name="Howarth C."/>
            <person name="Larimer J."/>
            <person name="Lui A."/>
            <person name="MacDonald P.J.P."/>
            <person name="McCowen C."/>
            <person name="Montmayeur A."/>
            <person name="Murphy C."/>
            <person name="Neiman D."/>
            <person name="Pearson M."/>
            <person name="Priest M."/>
            <person name="Roberts A."/>
            <person name="Saif S."/>
            <person name="Shea T."/>
            <person name="Sisk P."/>
            <person name="Stolte C."/>
            <person name="Sykes S."/>
            <person name="Wortman J."/>
            <person name="Nusbaum C."/>
            <person name="Birren B."/>
        </authorList>
    </citation>
    <scope>NUCLEOTIDE SEQUENCE [LARGE SCALE GENOMIC DNA]</scope>
    <source>
        <strain evidence="6 7">Th239</strain>
    </source>
</reference>